<protein>
    <submittedName>
        <fullName evidence="3">DUF4468 domain-containing protein</fullName>
    </submittedName>
</protein>
<evidence type="ECO:0000313" key="3">
    <source>
        <dbReference type="EMBL" id="MCF2499180.1"/>
    </source>
</evidence>
<feature type="signal peptide" evidence="1">
    <location>
        <begin position="1"/>
        <end position="22"/>
    </location>
</feature>
<evidence type="ECO:0000313" key="4">
    <source>
        <dbReference type="Proteomes" id="UP001139411"/>
    </source>
</evidence>
<accession>A0A9X1TTI9</accession>
<dbReference type="Proteomes" id="UP001139411">
    <property type="component" value="Unassembled WGS sequence"/>
</dbReference>
<dbReference type="AlphaFoldDB" id="A0A9X1TTI9"/>
<comment type="caution">
    <text evidence="3">The sequence shown here is derived from an EMBL/GenBank/DDBJ whole genome shotgun (WGS) entry which is preliminary data.</text>
</comment>
<feature type="domain" description="DUF4468" evidence="2">
    <location>
        <begin position="45"/>
        <end position="117"/>
    </location>
</feature>
<dbReference type="EMBL" id="JAKFFV010000007">
    <property type="protein sequence ID" value="MCF2499180.1"/>
    <property type="molecule type" value="Genomic_DNA"/>
</dbReference>
<reference evidence="3" key="1">
    <citation type="submission" date="2022-01" db="EMBL/GenBank/DDBJ databases">
        <title>Novel species in genus Dyadobacter.</title>
        <authorList>
            <person name="Ma C."/>
        </authorList>
    </citation>
    <scope>NUCLEOTIDE SEQUENCE</scope>
    <source>
        <strain evidence="3">CY357</strain>
    </source>
</reference>
<evidence type="ECO:0000259" key="2">
    <source>
        <dbReference type="Pfam" id="PF14730"/>
    </source>
</evidence>
<dbReference type="InterPro" id="IPR027823">
    <property type="entry name" value="DUF4468"/>
</dbReference>
<dbReference type="RefSeq" id="WP_233798596.1">
    <property type="nucleotide sequence ID" value="NZ_JAKFFV010000007.1"/>
</dbReference>
<keyword evidence="1" id="KW-0732">Signal</keyword>
<dbReference type="Pfam" id="PF14730">
    <property type="entry name" value="DUF4468"/>
    <property type="match status" value="1"/>
</dbReference>
<proteinExistence type="predicted"/>
<sequence length="207" mass="23516">MKYPLLSTLFIVALNLFTPSFAQKSGLPYDRFTGEITQTKSVQTGQSRDKAFSAARAWIRRTYPNYREVIRVEDAGLGRIVFQDQEPIVSESFKSFSYRVQVDIKDGFYNCTINNVKTRNAVSADYTSADADFSNIGMYGKHIDDIGREISITKSKKAKAKLYQQRRNIKSVLQDYHKSHYLMDLQFTMIQNGLREAVLGPGSLAAK</sequence>
<name>A0A9X1TTI9_9BACT</name>
<organism evidence="3 4">
    <name type="scientific">Dyadobacter chenhuakuii</name>
    <dbReference type="NCBI Taxonomy" id="2909339"/>
    <lineage>
        <taxon>Bacteria</taxon>
        <taxon>Pseudomonadati</taxon>
        <taxon>Bacteroidota</taxon>
        <taxon>Cytophagia</taxon>
        <taxon>Cytophagales</taxon>
        <taxon>Spirosomataceae</taxon>
        <taxon>Dyadobacter</taxon>
    </lineage>
</organism>
<evidence type="ECO:0000256" key="1">
    <source>
        <dbReference type="SAM" id="SignalP"/>
    </source>
</evidence>
<gene>
    <name evidence="3" type="ORF">L0661_12730</name>
</gene>
<dbReference type="Gene3D" id="3.30.530.80">
    <property type="match status" value="1"/>
</dbReference>
<feature type="chain" id="PRO_5040730296" evidence="1">
    <location>
        <begin position="23"/>
        <end position="207"/>
    </location>
</feature>